<keyword evidence="1" id="KW-0479">Metal-binding</keyword>
<dbReference type="SUPFAM" id="SSF53098">
    <property type="entry name" value="Ribonuclease H-like"/>
    <property type="match status" value="1"/>
</dbReference>
<dbReference type="EMBL" id="CAMXCT030004412">
    <property type="protein sequence ID" value="CAL4796211.1"/>
    <property type="molecule type" value="Genomic_DNA"/>
</dbReference>
<feature type="region of interest" description="Disordered" evidence="2">
    <location>
        <begin position="863"/>
        <end position="952"/>
    </location>
</feature>
<evidence type="ECO:0000256" key="1">
    <source>
        <dbReference type="PROSITE-ProRule" id="PRU00047"/>
    </source>
</evidence>
<dbReference type="Pfam" id="PF07727">
    <property type="entry name" value="RVT_2"/>
    <property type="match status" value="1"/>
</dbReference>
<dbReference type="OrthoDB" id="443660at2759"/>
<dbReference type="GO" id="GO:0015074">
    <property type="term" value="P:DNA integration"/>
    <property type="evidence" value="ECO:0007669"/>
    <property type="project" value="InterPro"/>
</dbReference>
<gene>
    <name evidence="5" type="ORF">C1SCF055_LOCUS34290</name>
</gene>
<keyword evidence="1" id="KW-0862">Zinc</keyword>
<feature type="region of interest" description="Disordered" evidence="2">
    <location>
        <begin position="993"/>
        <end position="1013"/>
    </location>
</feature>
<sequence length="1767" mass="195315">MRSCFPDYVVPKRRVAAVNIVEEDINEVHPANPGDPIPGGFDDVEVFLSEYGLNPGEDEDPNEVAFDEGEVAEVLASTWKEKRQELNKLQKGRKFEQASDVRRSFRVQVEELKRRTRCRKCGKIGHWQKECRSQGTAAASSSSATGSHAGSQRTGAGVVENVEHFICVASPVSSSPDVMIAQLLEKRQQVKADHTEVCLVSSPGFAVLDSGCGKTIIGSETLAGFKKILSAKGIVVPPEFSESNTFKYGNGETEVSNRMVKLPICLAGRRGSIHAAVVKGQAPLLMSRVALKSLEAEMNFGKDQLIVFTDRVSVPLTVNSAGQYTVNVSNFAKISEPAVNEDDDESDLPMLTEPSPAALLSQWTNKQHRHLMSQLCTEGNLIRKSTRLLVSHQNMLTLSRKCPGDANPKHRQHQVVAGSHPKVGSISRFAGQYPQAFVKAVSNTEPKFRTTPVLTVHHEMSAECLAASRVQDLDVENEQQLKASLRKLHANLGHPSNNHLVRILKHGGASDTAIKAAREFSCDLCRANTKPKISLPAQVHRVSDFNALVGLDIKYLPGWKVNQRVPALNIVDYASSFQLMIPLPAQETSDLIRQVFQERWTSWAGVPREVIVDPARTNVGDALTVPLELAGTAIRITAADAHWQLGKTEVHGGWFSRVLEKVLLDVSPKDHSEWMECVHAAHCKNQLIQVYGMSPSQFVFGQNPRVPENLLDEPVEVVPATASLYSARIARQVAIRQSARKSLIELQDNRALRLALAARPRTITTYQPGTYVAYWRSQKWNKGVLENKGRWHGPAVVLGAVGRNVVIVHKRQILRCAPEQVRPSTPDEMQLVDTPQMELLGIKHLIERGMLDSRQYIDLVPEEYPSASGDAPEPLPPAENSQAARELQDSQNQPAPEGIFSDVESPPSAPVRDTEMPEAPADENVRVVPPTGPESEVHAAPGDGTNTYGPLRRKVLGKSGPQALYRPAKLKEDDFAEIMREIVPDLIEQTLASESSQSAQLSETERSSSVKRALSPSEVEVLSVAVTSQHADLPSDRLEDHEKAELRDLVDAGAAHEQLVASYFQKKASKEVKGTGNEVELQRKIDEAKLLEWNTILSKNAARLVLGPEALDVRSKLAHRIMGSRYVITVKQEDDAPARIKARWCLQGHLDPDLHAKAQHGDLQSPTISQIGRNLLFQLIASHKWSLKLGDIRGAFLSAGQLPKQYRPLYASLPAGGIPGVPDDALIEITGHVYGLNDSPSAWYRKLDSELHAAGFERSKIDSCIYYMREDGKLSGVYGIHVDDCATGGSGKKYEDALNYLKQKFEFRKWRNHDGDFCGARYVQDPVSKVISMSQQAFAQKLRPLHFSRERMSKRDEPLNPKEVACLRAINGSLNWLCTQSRPDLSAQVSFSQQSFPEPKVQDALNVNNAVRRAKQHSDQNIVFSVIPPEELCVMMHSDAAFGNARAGATQAGYVVSLTSKAINVGKECAWTPVFWRSFKLPRVVSSTLSAEAQSMSESPEAFDLLRACIRVMRYQISPEESVLKWRAKERERRKQFYQGWHYLVSLLCSFFSMAEAPLSPAQSDAWDVVKDDWSSLDQSQAVMLVTKARRLGLMDQVMLAVCEEERLCAQLQHTPGSMNDSSKRLREATVITNLASDGRAGYGSLTYAPPPCSSYNVPPPLPKLSGSEGANLASDIALPEGVTSMADWACTVVSFGKYKGKKSYVEILTDESEDMVGYKKYLYDHFSHGSPQLRDLTAYLKACGYGVKKIQQPVIPGTTIIREFKR</sequence>
<dbReference type="Pfam" id="PF00098">
    <property type="entry name" value="zf-CCHC"/>
    <property type="match status" value="1"/>
</dbReference>
<comment type="caution">
    <text evidence="5">The sequence shown here is derived from an EMBL/GenBank/DDBJ whole genome shotgun (WGS) entry which is preliminary data.</text>
</comment>
<evidence type="ECO:0000259" key="3">
    <source>
        <dbReference type="PROSITE" id="PS50158"/>
    </source>
</evidence>
<feature type="compositionally biased region" description="Polar residues" evidence="2">
    <location>
        <begin position="879"/>
        <end position="894"/>
    </location>
</feature>
<evidence type="ECO:0000259" key="4">
    <source>
        <dbReference type="PROSITE" id="PS50994"/>
    </source>
</evidence>
<reference evidence="5" key="1">
    <citation type="submission" date="2022-10" db="EMBL/GenBank/DDBJ databases">
        <authorList>
            <person name="Chen Y."/>
            <person name="Dougan E. K."/>
            <person name="Chan C."/>
            <person name="Rhodes N."/>
            <person name="Thang M."/>
        </authorList>
    </citation>
    <scope>NUCLEOTIDE SEQUENCE</scope>
</reference>
<dbReference type="InterPro" id="IPR012337">
    <property type="entry name" value="RNaseH-like_sf"/>
</dbReference>
<dbReference type="InterPro" id="IPR036397">
    <property type="entry name" value="RNaseH_sf"/>
</dbReference>
<dbReference type="SUPFAM" id="SSF57756">
    <property type="entry name" value="Retrovirus zinc finger-like domains"/>
    <property type="match status" value="1"/>
</dbReference>
<organism evidence="5">
    <name type="scientific">Cladocopium goreaui</name>
    <dbReference type="NCBI Taxonomy" id="2562237"/>
    <lineage>
        <taxon>Eukaryota</taxon>
        <taxon>Sar</taxon>
        <taxon>Alveolata</taxon>
        <taxon>Dinophyceae</taxon>
        <taxon>Suessiales</taxon>
        <taxon>Symbiodiniaceae</taxon>
        <taxon>Cladocopium</taxon>
    </lineage>
</organism>
<dbReference type="EMBL" id="CAMXCT020004412">
    <property type="protein sequence ID" value="CAL1162274.1"/>
    <property type="molecule type" value="Genomic_DNA"/>
</dbReference>
<dbReference type="InterPro" id="IPR036875">
    <property type="entry name" value="Znf_CCHC_sf"/>
</dbReference>
<keyword evidence="1" id="KW-0863">Zinc-finger</keyword>
<proteinExistence type="predicted"/>
<protein>
    <submittedName>
        <fullName evidence="7">Retrovirus-related Pol polyprotein from transposon RE2 (Retro element 2) (AtRE2)</fullName>
    </submittedName>
</protein>
<evidence type="ECO:0000313" key="7">
    <source>
        <dbReference type="EMBL" id="CAL4796211.1"/>
    </source>
</evidence>
<dbReference type="EMBL" id="CAMXCT010004412">
    <property type="protein sequence ID" value="CAI4008899.1"/>
    <property type="molecule type" value="Genomic_DNA"/>
</dbReference>
<dbReference type="SMART" id="SM00343">
    <property type="entry name" value="ZnF_C2HC"/>
    <property type="match status" value="1"/>
</dbReference>
<evidence type="ECO:0000313" key="8">
    <source>
        <dbReference type="Proteomes" id="UP001152797"/>
    </source>
</evidence>
<dbReference type="InterPro" id="IPR001878">
    <property type="entry name" value="Znf_CCHC"/>
</dbReference>
<name>A0A9P1DH86_9DINO</name>
<evidence type="ECO:0000313" key="5">
    <source>
        <dbReference type="EMBL" id="CAI4008899.1"/>
    </source>
</evidence>
<dbReference type="Proteomes" id="UP001152797">
    <property type="component" value="Unassembled WGS sequence"/>
</dbReference>
<evidence type="ECO:0000256" key="2">
    <source>
        <dbReference type="SAM" id="MobiDB-lite"/>
    </source>
</evidence>
<accession>A0A9P1DH86</accession>
<dbReference type="PROSITE" id="PS50158">
    <property type="entry name" value="ZF_CCHC"/>
    <property type="match status" value="1"/>
</dbReference>
<evidence type="ECO:0000313" key="6">
    <source>
        <dbReference type="EMBL" id="CAL1162274.1"/>
    </source>
</evidence>
<reference evidence="6" key="2">
    <citation type="submission" date="2024-04" db="EMBL/GenBank/DDBJ databases">
        <authorList>
            <person name="Chen Y."/>
            <person name="Shah S."/>
            <person name="Dougan E. K."/>
            <person name="Thang M."/>
            <person name="Chan C."/>
        </authorList>
    </citation>
    <scope>NUCLEOTIDE SEQUENCE [LARGE SCALE GENOMIC DNA]</scope>
</reference>
<dbReference type="GO" id="GO:0003676">
    <property type="term" value="F:nucleic acid binding"/>
    <property type="evidence" value="ECO:0007669"/>
    <property type="project" value="InterPro"/>
</dbReference>
<dbReference type="Gene3D" id="3.30.420.10">
    <property type="entry name" value="Ribonuclease H-like superfamily/Ribonuclease H"/>
    <property type="match status" value="1"/>
</dbReference>
<feature type="domain" description="Integrase catalytic" evidence="4">
    <location>
        <begin position="532"/>
        <end position="703"/>
    </location>
</feature>
<keyword evidence="8" id="KW-1185">Reference proteome</keyword>
<dbReference type="PROSITE" id="PS50994">
    <property type="entry name" value="INTEGRASE"/>
    <property type="match status" value="1"/>
</dbReference>
<dbReference type="GO" id="GO:0008270">
    <property type="term" value="F:zinc ion binding"/>
    <property type="evidence" value="ECO:0007669"/>
    <property type="project" value="UniProtKB-KW"/>
</dbReference>
<feature type="compositionally biased region" description="Low complexity" evidence="2">
    <location>
        <begin position="993"/>
        <end position="1002"/>
    </location>
</feature>
<feature type="domain" description="CCHC-type" evidence="3">
    <location>
        <begin position="117"/>
        <end position="133"/>
    </location>
</feature>
<dbReference type="InterPro" id="IPR001584">
    <property type="entry name" value="Integrase_cat-core"/>
</dbReference>
<dbReference type="InterPro" id="IPR013103">
    <property type="entry name" value="RVT_2"/>
</dbReference>